<feature type="domain" description="Myotubularin phosphatase" evidence="16">
    <location>
        <begin position="179"/>
        <end position="541"/>
    </location>
</feature>
<keyword evidence="18" id="KW-1185">Reference proteome</keyword>
<evidence type="ECO:0000256" key="7">
    <source>
        <dbReference type="ARBA" id="ARBA00022833"/>
    </source>
</evidence>
<dbReference type="PANTHER" id="PTHR10807:SF75">
    <property type="entry name" value="PHOSPHATIDYLINOSITOL-3-PHOSPHATE PHOSPHATASE"/>
    <property type="match status" value="1"/>
</dbReference>
<keyword evidence="9" id="KW-0472">Membrane</keyword>
<dbReference type="SUPFAM" id="SSF50729">
    <property type="entry name" value="PH domain-like"/>
    <property type="match status" value="1"/>
</dbReference>
<dbReference type="GO" id="GO:0046856">
    <property type="term" value="P:phosphatidylinositol dephosphorylation"/>
    <property type="evidence" value="ECO:0007669"/>
    <property type="project" value="UniProtKB-ARBA"/>
</dbReference>
<dbReference type="GO" id="GO:0005829">
    <property type="term" value="C:cytosol"/>
    <property type="evidence" value="ECO:0007669"/>
    <property type="project" value="UniProtKB-ARBA"/>
</dbReference>
<dbReference type="InterPro" id="IPR029021">
    <property type="entry name" value="Prot-tyrosine_phosphatase-like"/>
</dbReference>
<dbReference type="GO" id="GO:0019903">
    <property type="term" value="F:protein phosphatase binding"/>
    <property type="evidence" value="ECO:0007669"/>
    <property type="project" value="TreeGrafter"/>
</dbReference>
<dbReference type="InterPro" id="IPR016130">
    <property type="entry name" value="Tyr_Pase_AS"/>
</dbReference>
<protein>
    <recommendedName>
        <fullName evidence="3">phosphatidylinositol-3,5-bisphosphate 3-phosphatase</fullName>
        <ecNumber evidence="3">3.1.3.95</ecNumber>
    </recommendedName>
    <alternativeName>
        <fullName evidence="10">Phosphatidylinositol-3,5-bisphosphate 3-phosphatase</fullName>
    </alternativeName>
</protein>
<evidence type="ECO:0000313" key="18">
    <source>
        <dbReference type="Proteomes" id="UP000245119"/>
    </source>
</evidence>
<evidence type="ECO:0000256" key="3">
    <source>
        <dbReference type="ARBA" id="ARBA00012903"/>
    </source>
</evidence>
<evidence type="ECO:0000256" key="10">
    <source>
        <dbReference type="ARBA" id="ARBA00032571"/>
    </source>
</evidence>
<dbReference type="GO" id="GO:0004438">
    <property type="term" value="F:phosphatidylinositol-3-phosphate phosphatase activity"/>
    <property type="evidence" value="ECO:0007669"/>
    <property type="project" value="TreeGrafter"/>
</dbReference>
<comment type="similarity">
    <text evidence="2">Belongs to the protein-tyrosine phosphatase family. Non-receptor class myotubularin subfamily.</text>
</comment>
<keyword evidence="8" id="KW-0443">Lipid metabolism</keyword>
<organism evidence="17 18">
    <name type="scientific">Pomacea canaliculata</name>
    <name type="common">Golden apple snail</name>
    <dbReference type="NCBI Taxonomy" id="400727"/>
    <lineage>
        <taxon>Eukaryota</taxon>
        <taxon>Metazoa</taxon>
        <taxon>Spiralia</taxon>
        <taxon>Lophotrochozoa</taxon>
        <taxon>Mollusca</taxon>
        <taxon>Gastropoda</taxon>
        <taxon>Caenogastropoda</taxon>
        <taxon>Architaenioglossa</taxon>
        <taxon>Ampullarioidea</taxon>
        <taxon>Ampullariidae</taxon>
        <taxon>Pomacea</taxon>
    </lineage>
</organism>
<dbReference type="PROSITE" id="PS00383">
    <property type="entry name" value="TYR_PHOSPHATASE_1"/>
    <property type="match status" value="1"/>
</dbReference>
<proteinExistence type="inferred from homology"/>
<dbReference type="SUPFAM" id="SSF52799">
    <property type="entry name" value="(Phosphotyrosine protein) phosphatases II"/>
    <property type="match status" value="1"/>
</dbReference>
<dbReference type="GO" id="GO:0052629">
    <property type="term" value="F:phosphatidylinositol-3,5-bisphosphate 3-phosphatase activity"/>
    <property type="evidence" value="ECO:0007669"/>
    <property type="project" value="UniProtKB-EC"/>
</dbReference>
<dbReference type="GO" id="GO:0008270">
    <property type="term" value="F:zinc ion binding"/>
    <property type="evidence" value="ECO:0007669"/>
    <property type="project" value="UniProtKB-KW"/>
</dbReference>
<evidence type="ECO:0000256" key="11">
    <source>
        <dbReference type="PIRSR" id="PIRSR630564-1"/>
    </source>
</evidence>
<dbReference type="STRING" id="400727.A0A2T7PI46"/>
<dbReference type="GO" id="GO:0046474">
    <property type="term" value="P:glycerophospholipid biosynthetic process"/>
    <property type="evidence" value="ECO:0007669"/>
    <property type="project" value="UniProtKB-ARBA"/>
</dbReference>
<dbReference type="InterPro" id="IPR046978">
    <property type="entry name" value="MTMR4_FYVE"/>
</dbReference>
<dbReference type="GO" id="GO:0004721">
    <property type="term" value="F:phosphoprotein phosphatase activity"/>
    <property type="evidence" value="ECO:0007669"/>
    <property type="project" value="UniProtKB-ARBA"/>
</dbReference>
<dbReference type="GO" id="GO:0061952">
    <property type="term" value="P:midbody abscission"/>
    <property type="evidence" value="ECO:0007669"/>
    <property type="project" value="UniProtKB-ARBA"/>
</dbReference>
<dbReference type="InterPro" id="IPR013083">
    <property type="entry name" value="Znf_RING/FYVE/PHD"/>
</dbReference>
<gene>
    <name evidence="17" type="ORF">C0Q70_08538</name>
</gene>
<evidence type="ECO:0000256" key="9">
    <source>
        <dbReference type="ARBA" id="ARBA00023136"/>
    </source>
</evidence>
<evidence type="ECO:0000259" key="15">
    <source>
        <dbReference type="PROSITE" id="PS50178"/>
    </source>
</evidence>
<dbReference type="PROSITE" id="PS51339">
    <property type="entry name" value="PPASE_MYOTUBULARIN"/>
    <property type="match status" value="1"/>
</dbReference>
<keyword evidence="6" id="KW-0378">Hydrolase</keyword>
<feature type="compositionally biased region" description="Polar residues" evidence="14">
    <location>
        <begin position="979"/>
        <end position="992"/>
    </location>
</feature>
<feature type="active site" description="Phosphocysteine intermediate" evidence="11">
    <location>
        <position position="377"/>
    </location>
</feature>
<dbReference type="InterPro" id="IPR017455">
    <property type="entry name" value="Znf_FYVE-rel"/>
</dbReference>
<name>A0A2T7PI46_POMCA</name>
<evidence type="ECO:0000256" key="12">
    <source>
        <dbReference type="PIRSR" id="PIRSR630564-2"/>
    </source>
</evidence>
<dbReference type="CDD" id="cd15733">
    <property type="entry name" value="FYVE_MTMR4"/>
    <property type="match status" value="1"/>
</dbReference>
<dbReference type="InterPro" id="IPR011011">
    <property type="entry name" value="Znf_FYVE_PHD"/>
</dbReference>
<feature type="domain" description="FYVE-type" evidence="15">
    <location>
        <begin position="1111"/>
        <end position="1171"/>
    </location>
</feature>
<evidence type="ECO:0000313" key="17">
    <source>
        <dbReference type="EMBL" id="PVD33089.1"/>
    </source>
</evidence>
<dbReference type="Pfam" id="PF01363">
    <property type="entry name" value="FYVE"/>
    <property type="match status" value="1"/>
</dbReference>
<dbReference type="InterPro" id="IPR003595">
    <property type="entry name" value="Tyr_Pase_cat"/>
</dbReference>
<feature type="region of interest" description="Disordered" evidence="14">
    <location>
        <begin position="963"/>
        <end position="992"/>
    </location>
</feature>
<evidence type="ECO:0000256" key="6">
    <source>
        <dbReference type="ARBA" id="ARBA00022801"/>
    </source>
</evidence>
<dbReference type="OrthoDB" id="271628at2759"/>
<accession>A0A2T7PI46</accession>
<comment type="caution">
    <text evidence="17">The sequence shown here is derived from an EMBL/GenBank/DDBJ whole genome shotgun (WGS) entry which is preliminary data.</text>
</comment>
<sequence length="1191" mass="131716">IWYCDRKYSIYLMAMGSEEPLSIDVVRRSDLFPPVILVSDDPNLQVPFPCLVGEQPRYIGRSAEGVITITNFRINVCQRKSFVNIPLRLVESVEIRDIFYLVLFCKDATTVRCLFSTNEDCQQWYKRVIETTATPKDLGAIFAFVFYAKSCEHPALVSPTQESSSASESAAQLCAPLDESQAYSFGKDVERMKFDISNKKAWRILQINDNYSVCRSYPRLHIVPQCISDETMKNVASFRSSNRFPSIVWRDQRNGAVIVRCSQPELGWLGWRNYEDEALCRSIPETCARDPGTLGLEEKRDYYTNCDIQFMNLPNIHTIRKSFQSLRILCSTYPDHANWLSGLEACKWLQYVGAIIRVTLTVVTAIDVEAKPVLIHCSDGWDRTPQVSALAQLLLDPFYRTIQGFQWLVEREWLAFGHKFADRCGHTVAADDPNERAPVFLQWLDCVFQVTQQFPCAFQFNEAFLVKLVQHSHSCLFGTFLFNTICEQECETSTNPTASVWSLLHPRNPKFLNPLYCPTQDKHVLYPEYGMHRLQLWSSVYLSSNSLQTSTADDFGATLEQVQTPDKETTLPRTRSCEILNLAACASDPTSALGRRLSDPNVACGEHLALLNKEVDSSETKYLDDISPLSNDLDNTKKTDNSEQGYTVDCSTASADNTELSRSSSTADVSDVISAPLPEVLDVAQKMNGLAWGFPLLAEREVSREDMIADHDAECDSSMCKDEKLHKLYFGSCVFNGDPEKLSHLACQGEACGNVQETLDPLAEQDNIYNSVPGLSAEASSENIAIEGPELHENVADTADVAEILPAAITDCLADGLPAATSNRSVESSTDTLTGEVMEDVIVLKTRLCHKDNLFCMNQNGLLLLKEADSEKEQGLREARRGVQGKVDFSLPSLPLQEQKVEMGLQALHLLQQKSSSMSTSTTDISDSSISSAVCPASGLGLHVRLSCSGGVCGMGVAGKHTPTSSEVSLSGSSLGPTPVNSCTPTSTSSPMAVTDSKLNGIGRHLDCDGLTRFVDPIIERVQQMEMAYQQRIADLEMQLGVMRQNLLQLAPCCNGAGRAIIDPSDLQGFLHESPDGGEMSSLGTVSNPASDVSWEQVDERDSKITLWVPDHVVTHCASCDCPFWLGRRKHHCRNCGKVYCGPCSNYFAPVPAQHLVEPVRLCHRCYGSLHHQGPGAASDDSRIAAIVVAE</sequence>
<dbReference type="GO" id="GO:0060090">
    <property type="term" value="F:molecular adaptor activity"/>
    <property type="evidence" value="ECO:0007669"/>
    <property type="project" value="UniProtKB-ARBA"/>
</dbReference>
<evidence type="ECO:0000256" key="8">
    <source>
        <dbReference type="ARBA" id="ARBA00023098"/>
    </source>
</evidence>
<keyword evidence="7" id="KW-0862">Zinc</keyword>
<feature type="compositionally biased region" description="Polar residues" evidence="14">
    <location>
        <begin position="642"/>
        <end position="667"/>
    </location>
</feature>
<dbReference type="AlphaFoldDB" id="A0A2T7PI46"/>
<dbReference type="InterPro" id="IPR010569">
    <property type="entry name" value="Myotubularin-like_Pase_dom"/>
</dbReference>
<evidence type="ECO:0000259" key="16">
    <source>
        <dbReference type="PROSITE" id="PS51339"/>
    </source>
</evidence>
<dbReference type="SMART" id="SM00064">
    <property type="entry name" value="FYVE"/>
    <property type="match status" value="1"/>
</dbReference>
<evidence type="ECO:0000256" key="4">
    <source>
        <dbReference type="ARBA" id="ARBA00022723"/>
    </source>
</evidence>
<evidence type="ECO:0000256" key="1">
    <source>
        <dbReference type="ARBA" id="ARBA00004370"/>
    </source>
</evidence>
<comment type="subcellular location">
    <subcellularLocation>
        <location evidence="1">Membrane</location>
    </subcellularLocation>
</comment>
<feature type="compositionally biased region" description="Low complexity" evidence="14">
    <location>
        <begin position="965"/>
        <end position="976"/>
    </location>
</feature>
<feature type="binding site" evidence="12">
    <location>
        <begin position="377"/>
        <end position="383"/>
    </location>
    <ligand>
        <name>substrate</name>
    </ligand>
</feature>
<dbReference type="Gene3D" id="3.30.40.10">
    <property type="entry name" value="Zinc/RING finger domain, C3HC4 (zinc finger)"/>
    <property type="match status" value="1"/>
</dbReference>
<dbReference type="CDD" id="cd14533">
    <property type="entry name" value="PTP-MTMR3-like"/>
    <property type="match status" value="1"/>
</dbReference>
<dbReference type="PROSITE" id="PS50178">
    <property type="entry name" value="ZF_FYVE"/>
    <property type="match status" value="1"/>
</dbReference>
<feature type="binding site" evidence="12">
    <location>
        <begin position="315"/>
        <end position="316"/>
    </location>
    <ligand>
        <name>substrate</name>
    </ligand>
</feature>
<feature type="non-terminal residue" evidence="17">
    <location>
        <position position="1"/>
    </location>
</feature>
<evidence type="ECO:0000256" key="13">
    <source>
        <dbReference type="PROSITE-ProRule" id="PRU00091"/>
    </source>
</evidence>
<dbReference type="FunFam" id="3.30.40.10:FF:000073">
    <property type="entry name" value="myotubularin-related protein 4 isoform X2"/>
    <property type="match status" value="1"/>
</dbReference>
<dbReference type="EC" id="3.1.3.95" evidence="3"/>
<keyword evidence="4" id="KW-0479">Metal-binding</keyword>
<reference evidence="17 18" key="1">
    <citation type="submission" date="2018-04" db="EMBL/GenBank/DDBJ databases">
        <title>The genome of golden apple snail Pomacea canaliculata provides insight into stress tolerance and invasive adaptation.</title>
        <authorList>
            <person name="Liu C."/>
            <person name="Liu B."/>
            <person name="Ren Y."/>
            <person name="Zhang Y."/>
            <person name="Wang H."/>
            <person name="Li S."/>
            <person name="Jiang F."/>
            <person name="Yin L."/>
            <person name="Zhang G."/>
            <person name="Qian W."/>
            <person name="Fan W."/>
        </authorList>
    </citation>
    <scope>NUCLEOTIDE SEQUENCE [LARGE SCALE GENOMIC DNA]</scope>
    <source>
        <strain evidence="17">SZHN2017</strain>
        <tissue evidence="17">Muscle</tissue>
    </source>
</reference>
<evidence type="ECO:0000256" key="14">
    <source>
        <dbReference type="SAM" id="MobiDB-lite"/>
    </source>
</evidence>
<dbReference type="InterPro" id="IPR000306">
    <property type="entry name" value="Znf_FYVE"/>
</dbReference>
<dbReference type="PANTHER" id="PTHR10807">
    <property type="entry name" value="MYOTUBULARIN-RELATED"/>
    <property type="match status" value="1"/>
</dbReference>
<dbReference type="EMBL" id="PZQS01000004">
    <property type="protein sequence ID" value="PVD33089.1"/>
    <property type="molecule type" value="Genomic_DNA"/>
</dbReference>
<dbReference type="Pfam" id="PF06602">
    <property type="entry name" value="Myotub-related"/>
    <property type="match status" value="1"/>
</dbReference>
<evidence type="ECO:0000256" key="5">
    <source>
        <dbReference type="ARBA" id="ARBA00022771"/>
    </source>
</evidence>
<feature type="region of interest" description="Disordered" evidence="14">
    <location>
        <begin position="625"/>
        <end position="667"/>
    </location>
</feature>
<dbReference type="GO" id="GO:0016020">
    <property type="term" value="C:membrane"/>
    <property type="evidence" value="ECO:0007669"/>
    <property type="project" value="UniProtKB-SubCell"/>
</dbReference>
<dbReference type="InterPro" id="IPR030564">
    <property type="entry name" value="Myotubularin"/>
</dbReference>
<dbReference type="GO" id="GO:0010506">
    <property type="term" value="P:regulation of autophagy"/>
    <property type="evidence" value="ECO:0007669"/>
    <property type="project" value="TreeGrafter"/>
</dbReference>
<evidence type="ECO:0000256" key="2">
    <source>
        <dbReference type="ARBA" id="ARBA00007471"/>
    </source>
</evidence>
<dbReference type="Proteomes" id="UP000245119">
    <property type="component" value="Linkage Group LG4"/>
</dbReference>
<keyword evidence="5 13" id="KW-0863">Zinc-finger</keyword>
<dbReference type="SMART" id="SM00404">
    <property type="entry name" value="PTPc_motif"/>
    <property type="match status" value="1"/>
</dbReference>
<dbReference type="SUPFAM" id="SSF57903">
    <property type="entry name" value="FYVE/PHD zinc finger"/>
    <property type="match status" value="1"/>
</dbReference>